<organism evidence="21 22">
    <name type="scientific">Tautonia sociabilis</name>
    <dbReference type="NCBI Taxonomy" id="2080755"/>
    <lineage>
        <taxon>Bacteria</taxon>
        <taxon>Pseudomonadati</taxon>
        <taxon>Planctomycetota</taxon>
        <taxon>Planctomycetia</taxon>
        <taxon>Isosphaerales</taxon>
        <taxon>Isosphaeraceae</taxon>
        <taxon>Tautonia</taxon>
    </lineage>
</organism>
<reference evidence="21 22" key="1">
    <citation type="submission" date="2018-12" db="EMBL/GenBank/DDBJ databases">
        <authorList>
            <person name="Toschakov S.V."/>
        </authorList>
    </citation>
    <scope>NUCLEOTIDE SEQUENCE [LARGE SCALE GENOMIC DNA]</scope>
    <source>
        <strain evidence="21 22">GM2012</strain>
    </source>
</reference>
<dbReference type="PANTHER" id="PTHR45339:SF5">
    <property type="entry name" value="HISTIDINE KINASE"/>
    <property type="match status" value="1"/>
</dbReference>
<feature type="compositionally biased region" description="Basic and acidic residues" evidence="15">
    <location>
        <begin position="819"/>
        <end position="832"/>
    </location>
</feature>
<name>A0A432MKL2_9BACT</name>
<dbReference type="InterPro" id="IPR003594">
    <property type="entry name" value="HATPase_dom"/>
</dbReference>
<dbReference type="SMART" id="SM00387">
    <property type="entry name" value="HATPase_c"/>
    <property type="match status" value="1"/>
</dbReference>
<dbReference type="SUPFAM" id="SSF52172">
    <property type="entry name" value="CheY-like"/>
    <property type="match status" value="2"/>
</dbReference>
<dbReference type="CDD" id="cd16922">
    <property type="entry name" value="HATPase_EvgS-ArcB-TorS-like"/>
    <property type="match status" value="1"/>
</dbReference>
<dbReference type="Gene3D" id="1.20.120.620">
    <property type="entry name" value="Backbone structure of the membrane domain of e. Coli histidine kinase receptor kdpd"/>
    <property type="match status" value="1"/>
</dbReference>
<evidence type="ECO:0000259" key="20">
    <source>
        <dbReference type="PROSITE" id="PS50894"/>
    </source>
</evidence>
<dbReference type="SMART" id="SM00448">
    <property type="entry name" value="REC"/>
    <property type="match status" value="2"/>
</dbReference>
<feature type="domain" description="Response regulatory" evidence="18">
    <location>
        <begin position="550"/>
        <end position="673"/>
    </location>
</feature>
<feature type="transmembrane region" description="Helical" evidence="16">
    <location>
        <begin position="64"/>
        <end position="91"/>
    </location>
</feature>
<accession>A0A432MKL2</accession>
<dbReference type="InterPro" id="IPR004358">
    <property type="entry name" value="Sig_transdc_His_kin-like_C"/>
</dbReference>
<dbReference type="GO" id="GO:0005524">
    <property type="term" value="F:ATP binding"/>
    <property type="evidence" value="ECO:0007669"/>
    <property type="project" value="UniProtKB-KW"/>
</dbReference>
<evidence type="ECO:0000256" key="6">
    <source>
        <dbReference type="ARBA" id="ARBA00022692"/>
    </source>
</evidence>
<dbReference type="FunFam" id="3.30.565.10:FF:000010">
    <property type="entry name" value="Sensor histidine kinase RcsC"/>
    <property type="match status" value="1"/>
</dbReference>
<dbReference type="Pfam" id="PF00512">
    <property type="entry name" value="HisKA"/>
    <property type="match status" value="1"/>
</dbReference>
<comment type="catalytic activity">
    <reaction evidence="1">
        <text>ATP + protein L-histidine = ADP + protein N-phospho-L-histidine.</text>
        <dbReference type="EC" id="2.7.13.3"/>
    </reaction>
</comment>
<feature type="modified residue" description="Phosphohistidine" evidence="13">
    <location>
        <position position="916"/>
    </location>
</feature>
<feature type="compositionally biased region" description="Pro residues" evidence="15">
    <location>
        <begin position="834"/>
        <end position="843"/>
    </location>
</feature>
<keyword evidence="5" id="KW-0808">Transferase</keyword>
<dbReference type="Pfam" id="PF01627">
    <property type="entry name" value="Hpt"/>
    <property type="match status" value="1"/>
</dbReference>
<dbReference type="SUPFAM" id="SSF47226">
    <property type="entry name" value="Histidine-containing phosphotransfer domain, HPT domain"/>
    <property type="match status" value="1"/>
</dbReference>
<dbReference type="CDD" id="cd00130">
    <property type="entry name" value="PAS"/>
    <property type="match status" value="1"/>
</dbReference>
<dbReference type="SUPFAM" id="SSF55874">
    <property type="entry name" value="ATPase domain of HSP90 chaperone/DNA topoisomerase II/histidine kinase"/>
    <property type="match status" value="1"/>
</dbReference>
<dbReference type="Pfam" id="PF13426">
    <property type="entry name" value="PAS_9"/>
    <property type="match status" value="1"/>
</dbReference>
<dbReference type="Gene3D" id="3.40.50.2300">
    <property type="match status" value="2"/>
</dbReference>
<dbReference type="InterPro" id="IPR035965">
    <property type="entry name" value="PAS-like_dom_sf"/>
</dbReference>
<dbReference type="SUPFAM" id="SSF55785">
    <property type="entry name" value="PYP-like sensor domain (PAS domain)"/>
    <property type="match status" value="1"/>
</dbReference>
<keyword evidence="11" id="KW-0902">Two-component regulatory system</keyword>
<dbReference type="SMART" id="SM00091">
    <property type="entry name" value="PAS"/>
    <property type="match status" value="1"/>
</dbReference>
<evidence type="ECO:0000256" key="9">
    <source>
        <dbReference type="ARBA" id="ARBA00022840"/>
    </source>
</evidence>
<feature type="domain" description="HPt" evidence="20">
    <location>
        <begin position="877"/>
        <end position="970"/>
    </location>
</feature>
<feature type="modified residue" description="4-aspartylphosphate" evidence="14">
    <location>
        <position position="604"/>
    </location>
</feature>
<evidence type="ECO:0000256" key="13">
    <source>
        <dbReference type="PROSITE-ProRule" id="PRU00110"/>
    </source>
</evidence>
<sequence length="976" mass="104548">MRAIGPAPRPGRSPSSPRPSFLRPIMRLGPKVPSYAIALLSVALAVVLKWAVDPVGERDYSPFVFFSASVTLTAWYGGLMPGLVALLLSLAASAHSFLPPAGEFRVEDGSAWYRLLAFLFEGLIICMVCEALHRSRIRAERSGAEARKALLAWRSSEARFRRLAESDVIGVVSGRDETILEANDAFLRMLGYDRQHLEGGGLSVAAITPESLHSEDGRLFDLLFRTGSLPPFEKEYLTADGRRVPVLIGAALVEPGQADWVAFVLDLSRQKRVERELADTIGRAEAASRAKSEFLAVLSHELITPMNAILGMIQLVLASERDPTLRDYLGTARESAQALLVLLSDLLDYSSIEAGGFELEPAPFHLRAAVDQAIRPLAARAARKGLELVAEVADSAPDRLVGDSRRLRQVLVNLLDNAIKFTRQGEVTVLVSPILDAGADPDRRDGQGVSDGDEVALRFEVADTGIGIAPEDQERIFSPFTQIDASSTRPYSGTGLGLSICRQIVGLMGGTIALVSRPGAGSRFVFTARFRRLPEAADEPPSGPELAGLPVLVVDDNAASRRQLETTLAGWSMRPAAAPDGRSALAMLAEAAGRGDPFPLVLLDAQMPGLDSAAVADRIRRERLAGATILMRSPVDPRTGSTPLDHRWGASVAAVVEKPVTPSRLRNALCSALGGVSPPLAKASASPTATRPASQPLEILLAEDTPANQKLALAVLRRRGHRVDLAANGREAVELASRRRYDLILMDIQMPVMDGLQAAGAIRSLSGGSGPDVPIVALTAHAMKTDRDRCLRSGMDGYIAKPIEIDSFLSVVEAFGPRLGDRRGAPGDRDRSIPLPPASPIAPSPGGGQPKQQEGPVGSPTEPPYDRDATLQRLGGDEELFRDLIGYYLEDYPPLLERLRLGLLNDDAKAVERAAHSLKGLSANCGAGPAAQAAETVEELGREGRMADAPEAVERLATELRRLRDALIADRDRSSG</sequence>
<dbReference type="InterPro" id="IPR036641">
    <property type="entry name" value="HPT_dom_sf"/>
</dbReference>
<evidence type="ECO:0000313" key="21">
    <source>
        <dbReference type="EMBL" id="RUL87810.1"/>
    </source>
</evidence>
<dbReference type="InterPro" id="IPR025201">
    <property type="entry name" value="KdpD_TM"/>
</dbReference>
<evidence type="ECO:0000256" key="5">
    <source>
        <dbReference type="ARBA" id="ARBA00022679"/>
    </source>
</evidence>
<reference evidence="21 22" key="2">
    <citation type="submission" date="2019-01" db="EMBL/GenBank/DDBJ databases">
        <title>Tautonia sociabilis, a novel thermotolerant planctomycete of Isosphaeraceae family, isolated from a 4000 m deep subterranean habitat.</title>
        <authorList>
            <person name="Kovaleva O.L."/>
            <person name="Elcheninov A.G."/>
            <person name="Van Heerden E."/>
            <person name="Toshchakov S.V."/>
            <person name="Novikov A."/>
            <person name="Bonch-Osmolovskaya E.A."/>
            <person name="Kublanov I.V."/>
        </authorList>
    </citation>
    <scope>NUCLEOTIDE SEQUENCE [LARGE SCALE GENOMIC DNA]</scope>
    <source>
        <strain evidence="21 22">GM2012</strain>
    </source>
</reference>
<evidence type="ECO:0000256" key="14">
    <source>
        <dbReference type="PROSITE-ProRule" id="PRU00169"/>
    </source>
</evidence>
<evidence type="ECO:0000256" key="12">
    <source>
        <dbReference type="ARBA" id="ARBA00023136"/>
    </source>
</evidence>
<evidence type="ECO:0000259" key="18">
    <source>
        <dbReference type="PROSITE" id="PS50110"/>
    </source>
</evidence>
<keyword evidence="22" id="KW-1185">Reference proteome</keyword>
<dbReference type="InterPro" id="IPR038318">
    <property type="entry name" value="KdpD_sf"/>
</dbReference>
<feature type="transmembrane region" description="Helical" evidence="16">
    <location>
        <begin position="32"/>
        <end position="52"/>
    </location>
</feature>
<keyword evidence="12 16" id="KW-0472">Membrane</keyword>
<evidence type="ECO:0000256" key="11">
    <source>
        <dbReference type="ARBA" id="ARBA00023012"/>
    </source>
</evidence>
<keyword evidence="10 16" id="KW-1133">Transmembrane helix</keyword>
<evidence type="ECO:0000256" key="7">
    <source>
        <dbReference type="ARBA" id="ARBA00022741"/>
    </source>
</evidence>
<evidence type="ECO:0000256" key="16">
    <source>
        <dbReference type="SAM" id="Phobius"/>
    </source>
</evidence>
<dbReference type="EC" id="2.7.13.3" evidence="3"/>
<dbReference type="GO" id="GO:0000155">
    <property type="term" value="F:phosphorelay sensor kinase activity"/>
    <property type="evidence" value="ECO:0007669"/>
    <property type="project" value="InterPro"/>
</dbReference>
<dbReference type="Pfam" id="PF13493">
    <property type="entry name" value="DUF4118"/>
    <property type="match status" value="1"/>
</dbReference>
<dbReference type="PROSITE" id="PS50110">
    <property type="entry name" value="RESPONSE_REGULATORY"/>
    <property type="match status" value="2"/>
</dbReference>
<evidence type="ECO:0000256" key="15">
    <source>
        <dbReference type="SAM" id="MobiDB-lite"/>
    </source>
</evidence>
<keyword evidence="9" id="KW-0067">ATP-binding</keyword>
<evidence type="ECO:0000256" key="8">
    <source>
        <dbReference type="ARBA" id="ARBA00022777"/>
    </source>
</evidence>
<evidence type="ECO:0000256" key="4">
    <source>
        <dbReference type="ARBA" id="ARBA00022553"/>
    </source>
</evidence>
<dbReference type="InterPro" id="IPR000014">
    <property type="entry name" value="PAS"/>
</dbReference>
<feature type="domain" description="Response regulatory" evidence="18">
    <location>
        <begin position="698"/>
        <end position="816"/>
    </location>
</feature>
<dbReference type="AlphaFoldDB" id="A0A432MKL2"/>
<feature type="domain" description="PAS" evidence="19">
    <location>
        <begin position="156"/>
        <end position="211"/>
    </location>
</feature>
<dbReference type="InterPro" id="IPR001789">
    <property type="entry name" value="Sig_transdc_resp-reg_receiver"/>
</dbReference>
<dbReference type="InterPro" id="IPR036097">
    <property type="entry name" value="HisK_dim/P_sf"/>
</dbReference>
<feature type="domain" description="Histidine kinase" evidence="17">
    <location>
        <begin position="297"/>
        <end position="532"/>
    </location>
</feature>
<dbReference type="InterPro" id="IPR008207">
    <property type="entry name" value="Sig_transdc_His_kin_Hpt_dom"/>
</dbReference>
<evidence type="ECO:0000313" key="22">
    <source>
        <dbReference type="Proteomes" id="UP000280296"/>
    </source>
</evidence>
<dbReference type="CDD" id="cd00088">
    <property type="entry name" value="HPT"/>
    <property type="match status" value="1"/>
</dbReference>
<dbReference type="EMBL" id="RYZH01000017">
    <property type="protein sequence ID" value="RUL87810.1"/>
    <property type="molecule type" value="Genomic_DNA"/>
</dbReference>
<keyword evidence="8" id="KW-0418">Kinase</keyword>
<dbReference type="SMART" id="SM00073">
    <property type="entry name" value="HPT"/>
    <property type="match status" value="1"/>
</dbReference>
<feature type="region of interest" description="Disordered" evidence="15">
    <location>
        <begin position="819"/>
        <end position="869"/>
    </location>
</feature>
<proteinExistence type="predicted"/>
<dbReference type="InterPro" id="IPR003661">
    <property type="entry name" value="HisK_dim/P_dom"/>
</dbReference>
<feature type="modified residue" description="4-aspartylphosphate" evidence="14">
    <location>
        <position position="747"/>
    </location>
</feature>
<dbReference type="PANTHER" id="PTHR45339">
    <property type="entry name" value="HYBRID SIGNAL TRANSDUCTION HISTIDINE KINASE J"/>
    <property type="match status" value="1"/>
</dbReference>
<dbReference type="GO" id="GO:0005886">
    <property type="term" value="C:plasma membrane"/>
    <property type="evidence" value="ECO:0007669"/>
    <property type="project" value="UniProtKB-SubCell"/>
</dbReference>
<dbReference type="Gene3D" id="3.30.565.10">
    <property type="entry name" value="Histidine kinase-like ATPase, C-terminal domain"/>
    <property type="match status" value="1"/>
</dbReference>
<dbReference type="InterPro" id="IPR036890">
    <property type="entry name" value="HATPase_C_sf"/>
</dbReference>
<comment type="caution">
    <text evidence="21">The sequence shown here is derived from an EMBL/GenBank/DDBJ whole genome shotgun (WGS) entry which is preliminary data.</text>
</comment>
<protein>
    <recommendedName>
        <fullName evidence="3">histidine kinase</fullName>
        <ecNumber evidence="3">2.7.13.3</ecNumber>
    </recommendedName>
</protein>
<dbReference type="InterPro" id="IPR005467">
    <property type="entry name" value="His_kinase_dom"/>
</dbReference>
<evidence type="ECO:0000256" key="1">
    <source>
        <dbReference type="ARBA" id="ARBA00000085"/>
    </source>
</evidence>
<dbReference type="PROSITE" id="PS50109">
    <property type="entry name" value="HIS_KIN"/>
    <property type="match status" value="1"/>
</dbReference>
<dbReference type="PROSITE" id="PS50112">
    <property type="entry name" value="PAS"/>
    <property type="match status" value="1"/>
</dbReference>
<evidence type="ECO:0000256" key="2">
    <source>
        <dbReference type="ARBA" id="ARBA00004141"/>
    </source>
</evidence>
<dbReference type="NCBIfam" id="TIGR00229">
    <property type="entry name" value="sensory_box"/>
    <property type="match status" value="1"/>
</dbReference>
<evidence type="ECO:0000256" key="3">
    <source>
        <dbReference type="ARBA" id="ARBA00012438"/>
    </source>
</evidence>
<dbReference type="SUPFAM" id="SSF47384">
    <property type="entry name" value="Homodimeric domain of signal transducing histidine kinase"/>
    <property type="match status" value="1"/>
</dbReference>
<dbReference type="SMART" id="SM00388">
    <property type="entry name" value="HisKA"/>
    <property type="match status" value="1"/>
</dbReference>
<keyword evidence="6 16" id="KW-0812">Transmembrane</keyword>
<dbReference type="CDD" id="cd17546">
    <property type="entry name" value="REC_hyHK_CKI1_RcsC-like"/>
    <property type="match status" value="1"/>
</dbReference>
<evidence type="ECO:0000259" key="19">
    <source>
        <dbReference type="PROSITE" id="PS50112"/>
    </source>
</evidence>
<evidence type="ECO:0000256" key="10">
    <source>
        <dbReference type="ARBA" id="ARBA00022989"/>
    </source>
</evidence>
<dbReference type="Pfam" id="PF02518">
    <property type="entry name" value="HATPase_c"/>
    <property type="match status" value="1"/>
</dbReference>
<dbReference type="Proteomes" id="UP000280296">
    <property type="component" value="Unassembled WGS sequence"/>
</dbReference>
<gene>
    <name evidence="21" type="ORF">TsocGM_10650</name>
</gene>
<dbReference type="Gene3D" id="1.10.287.130">
    <property type="match status" value="1"/>
</dbReference>
<dbReference type="Gene3D" id="1.20.120.160">
    <property type="entry name" value="HPT domain"/>
    <property type="match status" value="1"/>
</dbReference>
<keyword evidence="7" id="KW-0547">Nucleotide-binding</keyword>
<dbReference type="Pfam" id="PF00072">
    <property type="entry name" value="Response_reg"/>
    <property type="match status" value="2"/>
</dbReference>
<dbReference type="Gene3D" id="3.30.450.20">
    <property type="entry name" value="PAS domain"/>
    <property type="match status" value="1"/>
</dbReference>
<comment type="subcellular location">
    <subcellularLocation>
        <location evidence="2">Membrane</location>
        <topology evidence="2">Multi-pass membrane protein</topology>
    </subcellularLocation>
</comment>
<evidence type="ECO:0000259" key="17">
    <source>
        <dbReference type="PROSITE" id="PS50109"/>
    </source>
</evidence>
<dbReference type="CDD" id="cd00082">
    <property type="entry name" value="HisKA"/>
    <property type="match status" value="1"/>
</dbReference>
<keyword evidence="4 14" id="KW-0597">Phosphoprotein</keyword>
<dbReference type="PRINTS" id="PR00344">
    <property type="entry name" value="BCTRLSENSOR"/>
</dbReference>
<dbReference type="InterPro" id="IPR011006">
    <property type="entry name" value="CheY-like_superfamily"/>
</dbReference>
<dbReference type="PROSITE" id="PS50894">
    <property type="entry name" value="HPT"/>
    <property type="match status" value="1"/>
</dbReference>